<dbReference type="Proteomes" id="UP001165960">
    <property type="component" value="Unassembled WGS sequence"/>
</dbReference>
<gene>
    <name evidence="1" type="primary">ERG28_1</name>
    <name evidence="1" type="ORF">DSO57_1004158</name>
</gene>
<comment type="caution">
    <text evidence="1">The sequence shown here is derived from an EMBL/GenBank/DDBJ whole genome shotgun (WGS) entry which is preliminary data.</text>
</comment>
<reference evidence="1" key="1">
    <citation type="submission" date="2022-04" db="EMBL/GenBank/DDBJ databases">
        <title>Genome of the entomopathogenic fungus Entomophthora muscae.</title>
        <authorList>
            <person name="Elya C."/>
            <person name="Lovett B.R."/>
            <person name="Lee E."/>
            <person name="Macias A.M."/>
            <person name="Hajek A.E."/>
            <person name="De Bivort B.L."/>
            <person name="Kasson M.T."/>
            <person name="De Fine Licht H.H."/>
            <person name="Stajich J.E."/>
        </authorList>
    </citation>
    <scope>NUCLEOTIDE SEQUENCE</scope>
    <source>
        <strain evidence="1">Berkeley</strain>
    </source>
</reference>
<dbReference type="EMBL" id="QTSX02000720">
    <property type="protein sequence ID" value="KAJ9086435.1"/>
    <property type="molecule type" value="Genomic_DNA"/>
</dbReference>
<sequence>MVLDYIPDGMLPKWMLIVSTAAFFNSAQCFISPFKFNREIYSLQTSEVTCLSARLFGVWTLLSGIVRLHCTYNIHDRTAYIMAMATYAIALFHFSTELLIFKTVKLNRASLGPFIVSTFSLTWMIISYSKYVS</sequence>
<protein>
    <submittedName>
        <fullName evidence="1">Ergosterol biosynthesis protein</fullName>
    </submittedName>
</protein>
<accession>A0ACC2UHX7</accession>
<name>A0ACC2UHX7_9FUNG</name>
<proteinExistence type="predicted"/>
<keyword evidence="2" id="KW-1185">Reference proteome</keyword>
<organism evidence="1 2">
    <name type="scientific">Entomophthora muscae</name>
    <dbReference type="NCBI Taxonomy" id="34485"/>
    <lineage>
        <taxon>Eukaryota</taxon>
        <taxon>Fungi</taxon>
        <taxon>Fungi incertae sedis</taxon>
        <taxon>Zoopagomycota</taxon>
        <taxon>Entomophthoromycotina</taxon>
        <taxon>Entomophthoromycetes</taxon>
        <taxon>Entomophthorales</taxon>
        <taxon>Entomophthoraceae</taxon>
        <taxon>Entomophthora</taxon>
    </lineage>
</organism>
<evidence type="ECO:0000313" key="2">
    <source>
        <dbReference type="Proteomes" id="UP001165960"/>
    </source>
</evidence>
<evidence type="ECO:0000313" key="1">
    <source>
        <dbReference type="EMBL" id="KAJ9086435.1"/>
    </source>
</evidence>